<comment type="caution">
    <text evidence="5">The sequence shown here is derived from an EMBL/GenBank/DDBJ whole genome shotgun (WGS) entry which is preliminary data.</text>
</comment>
<accession>A0A813DK02</accession>
<reference evidence="5" key="1">
    <citation type="submission" date="2021-02" db="EMBL/GenBank/DDBJ databases">
        <authorList>
            <person name="Dougan E. K."/>
            <person name="Rhodes N."/>
            <person name="Thang M."/>
            <person name="Chan C."/>
        </authorList>
    </citation>
    <scope>NUCLEOTIDE SEQUENCE</scope>
</reference>
<dbReference type="PANTHER" id="PTHR45656:SF4">
    <property type="entry name" value="PROTEIN CBR-CLEC-78"/>
    <property type="match status" value="1"/>
</dbReference>
<evidence type="ECO:0000256" key="3">
    <source>
        <dbReference type="ARBA" id="ARBA00023157"/>
    </source>
</evidence>
<feature type="domain" description="Sushi" evidence="4">
    <location>
        <begin position="63"/>
        <end position="131"/>
    </location>
</feature>
<keyword evidence="2" id="KW-0677">Repeat</keyword>
<evidence type="ECO:0000259" key="4">
    <source>
        <dbReference type="PROSITE" id="PS50923"/>
    </source>
</evidence>
<dbReference type="Proteomes" id="UP000654075">
    <property type="component" value="Unassembled WGS sequence"/>
</dbReference>
<dbReference type="Gene3D" id="2.10.70.10">
    <property type="entry name" value="Complement Module, domain 1"/>
    <property type="match status" value="2"/>
</dbReference>
<protein>
    <recommendedName>
        <fullName evidence="4">Sushi domain-containing protein</fullName>
    </recommendedName>
</protein>
<evidence type="ECO:0000313" key="5">
    <source>
        <dbReference type="EMBL" id="CAE8587172.1"/>
    </source>
</evidence>
<dbReference type="EMBL" id="CAJNNV010002427">
    <property type="protein sequence ID" value="CAE8587172.1"/>
    <property type="molecule type" value="Genomic_DNA"/>
</dbReference>
<dbReference type="PANTHER" id="PTHR45656">
    <property type="entry name" value="PROTEIN CBR-CLEC-78"/>
    <property type="match status" value="1"/>
</dbReference>
<proteinExistence type="predicted"/>
<dbReference type="PROSITE" id="PS50923">
    <property type="entry name" value="SUSHI"/>
    <property type="match status" value="2"/>
</dbReference>
<dbReference type="AlphaFoldDB" id="A0A813DK02"/>
<gene>
    <name evidence="5" type="ORF">PGLA1383_LOCUS6014</name>
</gene>
<evidence type="ECO:0000313" key="6">
    <source>
        <dbReference type="Proteomes" id="UP000654075"/>
    </source>
</evidence>
<keyword evidence="6" id="KW-1185">Reference proteome</keyword>
<keyword evidence="1" id="KW-0732">Signal</keyword>
<sequence length="256" mass="26949">DLGANIIKATFGGFQADVLDNTATNNYVVVFAPVSRIRGAVDVVITADNTNEAIKRLGYTYLVACADPGIPDNGYRNGEARREGSTVIYACRFGYTLVGASQATCQFERDPSGNVIVSGGTFLPLRPTCEIVNCPDPGIPRFGTRLGANGTFVFGDVVAFQCPPGYGRFGPAEVSCQGDGKFSGATPTCESDLGSMNLIRYRALFIASFPGVNGAATAFAQADIAPKDDLLSRAEFSEQASSIGVTSSRSADRHLC</sequence>
<dbReference type="InterPro" id="IPR051277">
    <property type="entry name" value="SEZ6_CSMD_C4BPB_Regulators"/>
</dbReference>
<keyword evidence="3" id="KW-1015">Disulfide bond</keyword>
<dbReference type="InterPro" id="IPR035976">
    <property type="entry name" value="Sushi/SCR/CCP_sf"/>
</dbReference>
<dbReference type="SMART" id="SM00032">
    <property type="entry name" value="CCP"/>
    <property type="match status" value="2"/>
</dbReference>
<evidence type="ECO:0000256" key="2">
    <source>
        <dbReference type="ARBA" id="ARBA00022737"/>
    </source>
</evidence>
<dbReference type="CDD" id="cd00033">
    <property type="entry name" value="CCP"/>
    <property type="match status" value="2"/>
</dbReference>
<dbReference type="InterPro" id="IPR000436">
    <property type="entry name" value="Sushi_SCR_CCP_dom"/>
</dbReference>
<dbReference type="OrthoDB" id="6127264at2759"/>
<evidence type="ECO:0000256" key="1">
    <source>
        <dbReference type="ARBA" id="ARBA00022729"/>
    </source>
</evidence>
<organism evidence="5 6">
    <name type="scientific">Polarella glacialis</name>
    <name type="common">Dinoflagellate</name>
    <dbReference type="NCBI Taxonomy" id="89957"/>
    <lineage>
        <taxon>Eukaryota</taxon>
        <taxon>Sar</taxon>
        <taxon>Alveolata</taxon>
        <taxon>Dinophyceae</taxon>
        <taxon>Suessiales</taxon>
        <taxon>Suessiaceae</taxon>
        <taxon>Polarella</taxon>
    </lineage>
</organism>
<feature type="non-terminal residue" evidence="5">
    <location>
        <position position="256"/>
    </location>
</feature>
<name>A0A813DK02_POLGL</name>
<dbReference type="Pfam" id="PF00084">
    <property type="entry name" value="Sushi"/>
    <property type="match status" value="2"/>
</dbReference>
<feature type="domain" description="Sushi" evidence="4">
    <location>
        <begin position="132"/>
        <end position="191"/>
    </location>
</feature>
<dbReference type="SUPFAM" id="SSF57535">
    <property type="entry name" value="Complement control module/SCR domain"/>
    <property type="match status" value="2"/>
</dbReference>